<evidence type="ECO:0000313" key="3">
    <source>
        <dbReference type="Proteomes" id="UP000246145"/>
    </source>
</evidence>
<evidence type="ECO:0000256" key="1">
    <source>
        <dbReference type="SAM" id="MobiDB-lite"/>
    </source>
</evidence>
<dbReference type="Proteomes" id="UP000246145">
    <property type="component" value="Unassembled WGS sequence"/>
</dbReference>
<feature type="region of interest" description="Disordered" evidence="1">
    <location>
        <begin position="20"/>
        <end position="43"/>
    </location>
</feature>
<name>A0A2U1CIH3_9BURK</name>
<sequence>MSFTTLYSQARQYHHLPPHSLVQPLSNARANSDTRNRINAPNSRPRHIKLVGLHSGGARLVSALPIERWRNVQALSLAEADSPLAQAPSALDDAEMIFIVACSGDDLSCAPRIREAAQRRGIITTGILVAGAIVTDEQHAELRALRAASDMLVIASDESYVPDMLTELGA</sequence>
<protein>
    <submittedName>
        <fullName evidence="2">Uncharacterized protein</fullName>
    </submittedName>
</protein>
<keyword evidence="3" id="KW-1185">Reference proteome</keyword>
<gene>
    <name evidence="2" type="ORF">C7440_3320</name>
</gene>
<proteinExistence type="predicted"/>
<dbReference type="AlphaFoldDB" id="A0A2U1CIH3"/>
<dbReference type="OrthoDB" id="8779819at2"/>
<dbReference type="STRING" id="1231391.GCA_000308195_03293"/>
<reference evidence="2 3" key="1">
    <citation type="submission" date="2018-04" db="EMBL/GenBank/DDBJ databases">
        <title>Genomic Encyclopedia of Type Strains, Phase IV (KMG-IV): sequencing the most valuable type-strain genomes for metagenomic binning, comparative biology and taxonomic classification.</title>
        <authorList>
            <person name="Goeker M."/>
        </authorList>
    </citation>
    <scope>NUCLEOTIDE SEQUENCE [LARGE SCALE GENOMIC DNA]</scope>
    <source>
        <strain evidence="2 3">DSM 10065</strain>
    </source>
</reference>
<feature type="compositionally biased region" description="Polar residues" evidence="1">
    <location>
        <begin position="23"/>
        <end position="42"/>
    </location>
</feature>
<dbReference type="RefSeq" id="WP_017525645.1">
    <property type="nucleotide sequence ID" value="NZ_JACCEX010000007.1"/>
</dbReference>
<organism evidence="2 3">
    <name type="scientific">Pusillimonas noertemannii</name>
    <dbReference type="NCBI Taxonomy" id="305977"/>
    <lineage>
        <taxon>Bacteria</taxon>
        <taxon>Pseudomonadati</taxon>
        <taxon>Pseudomonadota</taxon>
        <taxon>Betaproteobacteria</taxon>
        <taxon>Burkholderiales</taxon>
        <taxon>Alcaligenaceae</taxon>
        <taxon>Pusillimonas</taxon>
    </lineage>
</organism>
<comment type="caution">
    <text evidence="2">The sequence shown here is derived from an EMBL/GenBank/DDBJ whole genome shotgun (WGS) entry which is preliminary data.</text>
</comment>
<evidence type="ECO:0000313" key="2">
    <source>
        <dbReference type="EMBL" id="PVY60816.1"/>
    </source>
</evidence>
<dbReference type="EMBL" id="QEKO01000006">
    <property type="protein sequence ID" value="PVY60816.1"/>
    <property type="molecule type" value="Genomic_DNA"/>
</dbReference>
<accession>A0A2U1CIH3</accession>